<reference evidence="1" key="1">
    <citation type="journal article" date="2015" name="Nature">
        <title>Complex archaea that bridge the gap between prokaryotes and eukaryotes.</title>
        <authorList>
            <person name="Spang A."/>
            <person name="Saw J.H."/>
            <person name="Jorgensen S.L."/>
            <person name="Zaremba-Niedzwiedzka K."/>
            <person name="Martijn J."/>
            <person name="Lind A.E."/>
            <person name="van Eijk R."/>
            <person name="Schleper C."/>
            <person name="Guy L."/>
            <person name="Ettema T.J."/>
        </authorList>
    </citation>
    <scope>NUCLEOTIDE SEQUENCE</scope>
</reference>
<accession>A0A0F9K2Q9</accession>
<sequence length="68" mass="7362">MYAFNKVFAQLLHSLALGFEGGIFLPEHGDRIVSALVVLPDYLILGFELGEALRVREKFLGVVAEGGG</sequence>
<dbReference type="AlphaFoldDB" id="A0A0F9K2Q9"/>
<name>A0A0F9K2Q9_9ZZZZ</name>
<dbReference type="EMBL" id="LAZR01014682">
    <property type="protein sequence ID" value="KKM16408.1"/>
    <property type="molecule type" value="Genomic_DNA"/>
</dbReference>
<proteinExistence type="predicted"/>
<evidence type="ECO:0000313" key="1">
    <source>
        <dbReference type="EMBL" id="KKM16408.1"/>
    </source>
</evidence>
<comment type="caution">
    <text evidence="1">The sequence shown here is derived from an EMBL/GenBank/DDBJ whole genome shotgun (WGS) entry which is preliminary data.</text>
</comment>
<gene>
    <name evidence="1" type="ORF">LCGC14_1686130</name>
</gene>
<organism evidence="1">
    <name type="scientific">marine sediment metagenome</name>
    <dbReference type="NCBI Taxonomy" id="412755"/>
    <lineage>
        <taxon>unclassified sequences</taxon>
        <taxon>metagenomes</taxon>
        <taxon>ecological metagenomes</taxon>
    </lineage>
</organism>
<protein>
    <submittedName>
        <fullName evidence="1">Uncharacterized protein</fullName>
    </submittedName>
</protein>